<reference evidence="3 4" key="1">
    <citation type="submission" date="2019-03" db="EMBL/GenBank/DDBJ databases">
        <title>Genomic Encyclopedia of Type Strains, Phase IV (KMG-IV): sequencing the most valuable type-strain genomes for metagenomic binning, comparative biology and taxonomic classification.</title>
        <authorList>
            <person name="Goeker M."/>
        </authorList>
    </citation>
    <scope>NUCLEOTIDE SEQUENCE [LARGE SCALE GENOMIC DNA]</scope>
    <source>
        <strain evidence="3 4">DSM 19377</strain>
    </source>
</reference>
<organism evidence="3 4">
    <name type="scientific">Scopulibacillus darangshiensis</name>
    <dbReference type="NCBI Taxonomy" id="442528"/>
    <lineage>
        <taxon>Bacteria</taxon>
        <taxon>Bacillati</taxon>
        <taxon>Bacillota</taxon>
        <taxon>Bacilli</taxon>
        <taxon>Bacillales</taxon>
        <taxon>Sporolactobacillaceae</taxon>
        <taxon>Scopulibacillus</taxon>
    </lineage>
</organism>
<dbReference type="InterPro" id="IPR006684">
    <property type="entry name" value="YbgC/YbaW"/>
</dbReference>
<dbReference type="CDD" id="cd00586">
    <property type="entry name" value="4HBT"/>
    <property type="match status" value="1"/>
</dbReference>
<evidence type="ECO:0000256" key="2">
    <source>
        <dbReference type="ARBA" id="ARBA00022801"/>
    </source>
</evidence>
<dbReference type="InterPro" id="IPR029069">
    <property type="entry name" value="HotDog_dom_sf"/>
</dbReference>
<keyword evidence="4" id="KW-1185">Reference proteome</keyword>
<dbReference type="AlphaFoldDB" id="A0A4R2PAJ2"/>
<comment type="caution">
    <text evidence="3">The sequence shown here is derived from an EMBL/GenBank/DDBJ whole genome shotgun (WGS) entry which is preliminary data.</text>
</comment>
<dbReference type="PANTHER" id="PTHR31793:SF27">
    <property type="entry name" value="NOVEL THIOESTERASE SUPERFAMILY DOMAIN AND SAPOSIN A-TYPE DOMAIN CONTAINING PROTEIN (0610012H03RIK)"/>
    <property type="match status" value="1"/>
</dbReference>
<keyword evidence="2 3" id="KW-0378">Hydrolase</keyword>
<dbReference type="NCBIfam" id="TIGR00051">
    <property type="entry name" value="YbgC/FadM family acyl-CoA thioesterase"/>
    <property type="match status" value="1"/>
</dbReference>
<dbReference type="SUPFAM" id="SSF54637">
    <property type="entry name" value="Thioesterase/thiol ester dehydrase-isomerase"/>
    <property type="match status" value="1"/>
</dbReference>
<protein>
    <submittedName>
        <fullName evidence="3">Acyl-CoA thioester hydrolase</fullName>
    </submittedName>
</protein>
<dbReference type="RefSeq" id="WP_132742608.1">
    <property type="nucleotide sequence ID" value="NZ_SLXK01000001.1"/>
</dbReference>
<evidence type="ECO:0000313" key="4">
    <source>
        <dbReference type="Proteomes" id="UP000295416"/>
    </source>
</evidence>
<name>A0A4R2PAJ2_9BACL</name>
<dbReference type="PANTHER" id="PTHR31793">
    <property type="entry name" value="4-HYDROXYBENZOYL-COA THIOESTERASE FAMILY MEMBER"/>
    <property type="match status" value="1"/>
</dbReference>
<dbReference type="Gene3D" id="3.10.129.10">
    <property type="entry name" value="Hotdog Thioesterase"/>
    <property type="match status" value="1"/>
</dbReference>
<dbReference type="OrthoDB" id="9800856at2"/>
<comment type="similarity">
    <text evidence="1">Belongs to the 4-hydroxybenzoyl-CoA thioesterase family.</text>
</comment>
<dbReference type="Pfam" id="PF13279">
    <property type="entry name" value="4HBT_2"/>
    <property type="match status" value="1"/>
</dbReference>
<dbReference type="GO" id="GO:0047617">
    <property type="term" value="F:fatty acyl-CoA hydrolase activity"/>
    <property type="evidence" value="ECO:0007669"/>
    <property type="project" value="TreeGrafter"/>
</dbReference>
<dbReference type="InterPro" id="IPR050563">
    <property type="entry name" value="4-hydroxybenzoyl-CoA_TE"/>
</dbReference>
<evidence type="ECO:0000256" key="1">
    <source>
        <dbReference type="ARBA" id="ARBA00005953"/>
    </source>
</evidence>
<dbReference type="Proteomes" id="UP000295416">
    <property type="component" value="Unassembled WGS sequence"/>
</dbReference>
<dbReference type="PIRSF" id="PIRSF003230">
    <property type="entry name" value="YbgC"/>
    <property type="match status" value="1"/>
</dbReference>
<accession>A0A4R2PAJ2</accession>
<dbReference type="EMBL" id="SLXK01000001">
    <property type="protein sequence ID" value="TCP32090.1"/>
    <property type="molecule type" value="Genomic_DNA"/>
</dbReference>
<gene>
    <name evidence="3" type="ORF">EV207_10163</name>
</gene>
<sequence length="139" mass="16296">MQSETRLIARYSETDQMGIIHHSQYVNWFEVGRTDFIKKLGKSYNEFEKEGLWLPVIKVEVNYKSPAVYEDAVVIKTRIKEYNGIRMTFEYSVYKEENGSLVVFGTTEHCWTNKAMKPISLRKAAPNYHGQIETAYKEQ</sequence>
<proteinExistence type="inferred from homology"/>
<evidence type="ECO:0000313" key="3">
    <source>
        <dbReference type="EMBL" id="TCP32090.1"/>
    </source>
</evidence>